<dbReference type="EMBL" id="QJKK01000008">
    <property type="protein sequence ID" value="RAL22678.1"/>
    <property type="molecule type" value="Genomic_DNA"/>
</dbReference>
<feature type="compositionally biased region" description="Basic and acidic residues" evidence="1">
    <location>
        <begin position="73"/>
        <end position="85"/>
    </location>
</feature>
<gene>
    <name evidence="2" type="primary">ytfJ</name>
    <name evidence="2" type="ORF">DL897_13500</name>
</gene>
<accession>A0A364K2M4</accession>
<proteinExistence type="predicted"/>
<feature type="compositionally biased region" description="Polar residues" evidence="1">
    <location>
        <begin position="60"/>
        <end position="71"/>
    </location>
</feature>
<feature type="compositionally biased region" description="Basic and acidic residues" evidence="1">
    <location>
        <begin position="142"/>
        <end position="161"/>
    </location>
</feature>
<reference evidence="2 3" key="2">
    <citation type="submission" date="2018-06" db="EMBL/GenBank/DDBJ databases">
        <authorList>
            <person name="Zhirakovskaya E."/>
        </authorList>
    </citation>
    <scope>NUCLEOTIDE SEQUENCE [LARGE SCALE GENOMIC DNA]</scope>
    <source>
        <strain evidence="2 3">FBKL4.011</strain>
    </source>
</reference>
<dbReference type="PIRSF" id="PIRSF021377">
    <property type="entry name" value="YtfJ"/>
    <property type="match status" value="1"/>
</dbReference>
<organism evidence="2 3">
    <name type="scientific">Thermoflavimicrobium daqui</name>
    <dbReference type="NCBI Taxonomy" id="2137476"/>
    <lineage>
        <taxon>Bacteria</taxon>
        <taxon>Bacillati</taxon>
        <taxon>Bacillota</taxon>
        <taxon>Bacilli</taxon>
        <taxon>Bacillales</taxon>
        <taxon>Thermoactinomycetaceae</taxon>
        <taxon>Thermoflavimicrobium</taxon>
    </lineage>
</organism>
<evidence type="ECO:0000256" key="1">
    <source>
        <dbReference type="SAM" id="MobiDB-lite"/>
    </source>
</evidence>
<evidence type="ECO:0000313" key="2">
    <source>
        <dbReference type="EMBL" id="RAL22678.1"/>
    </source>
</evidence>
<dbReference type="InterPro" id="IPR014229">
    <property type="entry name" value="Spore_YtfJ"/>
</dbReference>
<feature type="region of interest" description="Disordered" evidence="1">
    <location>
        <begin position="56"/>
        <end position="96"/>
    </location>
</feature>
<dbReference type="RefSeq" id="WP_113659681.1">
    <property type="nucleotide sequence ID" value="NZ_KZ845670.1"/>
</dbReference>
<dbReference type="Proteomes" id="UP000251213">
    <property type="component" value="Unassembled WGS sequence"/>
</dbReference>
<reference evidence="2 3" key="1">
    <citation type="submission" date="2018-06" db="EMBL/GenBank/DDBJ databases">
        <title>Thermoflavimicrobium daqus sp. nov., a thermophilic microbe isolated from Moutai-flavour Daqu.</title>
        <authorList>
            <person name="Wang X."/>
            <person name="Zhou H."/>
        </authorList>
    </citation>
    <scope>NUCLEOTIDE SEQUENCE [LARGE SCALE GENOMIC DNA]</scope>
    <source>
        <strain evidence="2 3">FBKL4.011</strain>
    </source>
</reference>
<name>A0A364K2M4_9BACL</name>
<sequence length="168" mass="17825">MAEHPIQGLMQTAMENLKEMIDVNTIIGEAVETPDGQVIIPVSKVGFGFAAGGSEFSGAKQKQNASSTCDDSGQDKNGTKQKDQQQKSYPFGGGSGGGVSITPVAFIVVSENNIKLMSLEGNTHLYDRIIDSATKVIDKIGDGMKSKEGQKQEDQQKEASKPENLSGC</sequence>
<dbReference type="Pfam" id="PF09579">
    <property type="entry name" value="Spore_YtfJ"/>
    <property type="match status" value="1"/>
</dbReference>
<dbReference type="OrthoDB" id="9796262at2"/>
<dbReference type="NCBIfam" id="TIGR02874">
    <property type="entry name" value="spore_ytfJ"/>
    <property type="match status" value="1"/>
</dbReference>
<dbReference type="PANTHER" id="PTHR39162:SF1">
    <property type="entry name" value="SPORULATION PROTEIN YTFJ"/>
    <property type="match status" value="1"/>
</dbReference>
<evidence type="ECO:0000313" key="3">
    <source>
        <dbReference type="Proteomes" id="UP000251213"/>
    </source>
</evidence>
<feature type="region of interest" description="Disordered" evidence="1">
    <location>
        <begin position="142"/>
        <end position="168"/>
    </location>
</feature>
<comment type="caution">
    <text evidence="2">The sequence shown here is derived from an EMBL/GenBank/DDBJ whole genome shotgun (WGS) entry which is preliminary data.</text>
</comment>
<protein>
    <submittedName>
        <fullName evidence="2">Sporulation protein YtfJ</fullName>
    </submittedName>
</protein>
<dbReference type="PANTHER" id="PTHR39162">
    <property type="entry name" value="GLL3345 PROTEIN"/>
    <property type="match status" value="1"/>
</dbReference>
<dbReference type="AlphaFoldDB" id="A0A364K2M4"/>
<keyword evidence="3" id="KW-1185">Reference proteome</keyword>